<name>A0A2G2WRI5_CAPBA</name>
<accession>A0A2G2WRI5</accession>
<evidence type="ECO:0000313" key="2">
    <source>
        <dbReference type="EMBL" id="PHT47868.1"/>
    </source>
</evidence>
<evidence type="ECO:0000313" key="3">
    <source>
        <dbReference type="Proteomes" id="UP000224567"/>
    </source>
</evidence>
<reference evidence="3" key="2">
    <citation type="journal article" date="2017" name="J. Anim. Genet.">
        <title>Multiple reference genome sequences of hot pepper reveal the massive evolution of plant disease resistance genes by retroduplication.</title>
        <authorList>
            <person name="Kim S."/>
            <person name="Park J."/>
            <person name="Yeom S.-I."/>
            <person name="Kim Y.-M."/>
            <person name="Seo E."/>
            <person name="Kim K.-T."/>
            <person name="Kim M.-S."/>
            <person name="Lee J.M."/>
            <person name="Cheong K."/>
            <person name="Shin H.-S."/>
            <person name="Kim S.-B."/>
            <person name="Han K."/>
            <person name="Lee J."/>
            <person name="Park M."/>
            <person name="Lee H.-A."/>
            <person name="Lee H.-Y."/>
            <person name="Lee Y."/>
            <person name="Oh S."/>
            <person name="Lee J.H."/>
            <person name="Choi E."/>
            <person name="Choi E."/>
            <person name="Lee S.E."/>
            <person name="Jeon J."/>
            <person name="Kim H."/>
            <person name="Choi G."/>
            <person name="Song H."/>
            <person name="Lee J."/>
            <person name="Lee S.-C."/>
            <person name="Kwon J.-K."/>
            <person name="Lee H.-Y."/>
            <person name="Koo N."/>
            <person name="Hong Y."/>
            <person name="Kim R.W."/>
            <person name="Kang W.-H."/>
            <person name="Huh J.H."/>
            <person name="Kang B.-C."/>
            <person name="Yang T.-J."/>
            <person name="Lee Y.-H."/>
            <person name="Bennetzen J.L."/>
            <person name="Choi D."/>
        </authorList>
    </citation>
    <scope>NUCLEOTIDE SEQUENCE [LARGE SCALE GENOMIC DNA]</scope>
    <source>
        <strain evidence="3">cv. PBC81</strain>
    </source>
</reference>
<proteinExistence type="predicted"/>
<dbReference type="OrthoDB" id="248779at2759"/>
<dbReference type="STRING" id="33114.A0A2G2WRI5"/>
<feature type="region of interest" description="Disordered" evidence="1">
    <location>
        <begin position="1"/>
        <end position="24"/>
    </location>
</feature>
<dbReference type="EMBL" id="MLFT02000005">
    <property type="protein sequence ID" value="PHT47868.1"/>
    <property type="molecule type" value="Genomic_DNA"/>
</dbReference>
<dbReference type="Proteomes" id="UP000224567">
    <property type="component" value="Unassembled WGS sequence"/>
</dbReference>
<sequence length="142" mass="16213">MKREDLVIQKGKRNNSSDQEPKVGVKTMKTYTERMKKEDVFQAILTKTESSPSKGISETARLYPPLYKLALQALSQSRADYDEHGEEEYFKTDDADANRPFTKELVKDFSIDRYPVRMQCDGAADLMGDFMVKSAMENISTP</sequence>
<evidence type="ECO:0000256" key="1">
    <source>
        <dbReference type="SAM" id="MobiDB-lite"/>
    </source>
</evidence>
<dbReference type="AlphaFoldDB" id="A0A2G2WRI5"/>
<protein>
    <submittedName>
        <fullName evidence="2">DNA-directed RNA polymerases II and IV subunit 5A</fullName>
    </submittedName>
</protein>
<gene>
    <name evidence="2" type="ORF">CQW23_12076</name>
</gene>
<keyword evidence="2" id="KW-0240">DNA-directed RNA polymerase</keyword>
<comment type="caution">
    <text evidence="2">The sequence shown here is derived from an EMBL/GenBank/DDBJ whole genome shotgun (WGS) entry which is preliminary data.</text>
</comment>
<keyword evidence="3" id="KW-1185">Reference proteome</keyword>
<keyword evidence="2" id="KW-0804">Transcription</keyword>
<organism evidence="2 3">
    <name type="scientific">Capsicum baccatum</name>
    <name type="common">Peruvian pepper</name>
    <dbReference type="NCBI Taxonomy" id="33114"/>
    <lineage>
        <taxon>Eukaryota</taxon>
        <taxon>Viridiplantae</taxon>
        <taxon>Streptophyta</taxon>
        <taxon>Embryophyta</taxon>
        <taxon>Tracheophyta</taxon>
        <taxon>Spermatophyta</taxon>
        <taxon>Magnoliopsida</taxon>
        <taxon>eudicotyledons</taxon>
        <taxon>Gunneridae</taxon>
        <taxon>Pentapetalae</taxon>
        <taxon>asterids</taxon>
        <taxon>lamiids</taxon>
        <taxon>Solanales</taxon>
        <taxon>Solanaceae</taxon>
        <taxon>Solanoideae</taxon>
        <taxon>Capsiceae</taxon>
        <taxon>Capsicum</taxon>
    </lineage>
</organism>
<reference evidence="2 3" key="1">
    <citation type="journal article" date="2017" name="Genome Biol.">
        <title>New reference genome sequences of hot pepper reveal the massive evolution of plant disease-resistance genes by retroduplication.</title>
        <authorList>
            <person name="Kim S."/>
            <person name="Park J."/>
            <person name="Yeom S.I."/>
            <person name="Kim Y.M."/>
            <person name="Seo E."/>
            <person name="Kim K.T."/>
            <person name="Kim M.S."/>
            <person name="Lee J.M."/>
            <person name="Cheong K."/>
            <person name="Shin H.S."/>
            <person name="Kim S.B."/>
            <person name="Han K."/>
            <person name="Lee J."/>
            <person name="Park M."/>
            <person name="Lee H.A."/>
            <person name="Lee H.Y."/>
            <person name="Lee Y."/>
            <person name="Oh S."/>
            <person name="Lee J.H."/>
            <person name="Choi E."/>
            <person name="Choi E."/>
            <person name="Lee S.E."/>
            <person name="Jeon J."/>
            <person name="Kim H."/>
            <person name="Choi G."/>
            <person name="Song H."/>
            <person name="Lee J."/>
            <person name="Lee S.C."/>
            <person name="Kwon J.K."/>
            <person name="Lee H.Y."/>
            <person name="Koo N."/>
            <person name="Hong Y."/>
            <person name="Kim R.W."/>
            <person name="Kang W.H."/>
            <person name="Huh J.H."/>
            <person name="Kang B.C."/>
            <person name="Yang T.J."/>
            <person name="Lee Y.H."/>
            <person name="Bennetzen J.L."/>
            <person name="Choi D."/>
        </authorList>
    </citation>
    <scope>NUCLEOTIDE SEQUENCE [LARGE SCALE GENOMIC DNA]</scope>
    <source>
        <strain evidence="3">cv. PBC81</strain>
    </source>
</reference>
<dbReference type="GO" id="GO:0000428">
    <property type="term" value="C:DNA-directed RNA polymerase complex"/>
    <property type="evidence" value="ECO:0007669"/>
    <property type="project" value="UniProtKB-KW"/>
</dbReference>